<evidence type="ECO:0000313" key="13">
    <source>
        <dbReference type="Proteomes" id="UP000196053"/>
    </source>
</evidence>
<evidence type="ECO:0000256" key="8">
    <source>
        <dbReference type="RuleBase" id="RU361153"/>
    </source>
</evidence>
<dbReference type="PROSITE" id="PS51173">
    <property type="entry name" value="CBM2"/>
    <property type="match status" value="1"/>
</dbReference>
<dbReference type="RefSeq" id="WP_058257227.1">
    <property type="nucleotide sequence ID" value="NZ_DUPS01000031.1"/>
</dbReference>
<keyword evidence="3 8" id="KW-0378">Hydrolase</keyword>
<organism evidence="12 13">
    <name type="scientific">Herbinix luporum</name>
    <dbReference type="NCBI Taxonomy" id="1679721"/>
    <lineage>
        <taxon>Bacteria</taxon>
        <taxon>Bacillati</taxon>
        <taxon>Bacillota</taxon>
        <taxon>Clostridia</taxon>
        <taxon>Lachnospirales</taxon>
        <taxon>Lachnospiraceae</taxon>
        <taxon>Herbinix</taxon>
    </lineage>
</organism>
<evidence type="ECO:0000256" key="1">
    <source>
        <dbReference type="ARBA" id="ARBA00000966"/>
    </source>
</evidence>
<keyword evidence="13" id="KW-1185">Reference proteome</keyword>
<dbReference type="InterPro" id="IPR001919">
    <property type="entry name" value="CBD2"/>
</dbReference>
<dbReference type="InterPro" id="IPR008965">
    <property type="entry name" value="CBM2/CBM3_carb-bd_dom_sf"/>
</dbReference>
<dbReference type="InterPro" id="IPR018087">
    <property type="entry name" value="Glyco_hydro_5_CS"/>
</dbReference>
<dbReference type="SUPFAM" id="SSF49384">
    <property type="entry name" value="Carbohydrate-binding domain"/>
    <property type="match status" value="1"/>
</dbReference>
<dbReference type="GO" id="GO:0030247">
    <property type="term" value="F:polysaccharide binding"/>
    <property type="evidence" value="ECO:0007669"/>
    <property type="project" value="UniProtKB-UniRule"/>
</dbReference>
<comment type="similarity">
    <text evidence="8">Belongs to the glycosyl hydrolase 5 (cellulase A) family.</text>
</comment>
<dbReference type="InterPro" id="IPR001547">
    <property type="entry name" value="Glyco_hydro_5"/>
</dbReference>
<feature type="domain" description="CBM2" evidence="11">
    <location>
        <begin position="363"/>
        <end position="473"/>
    </location>
</feature>
<dbReference type="KEGG" id="hsd:SD1D_0239"/>
<keyword evidence="5 8" id="KW-0119">Carbohydrate metabolism</keyword>
<dbReference type="Pfam" id="PF00150">
    <property type="entry name" value="Cellulase"/>
    <property type="match status" value="1"/>
</dbReference>
<dbReference type="Gene3D" id="2.60.40.290">
    <property type="match status" value="1"/>
</dbReference>
<reference evidence="13" key="1">
    <citation type="submission" date="2015-09" db="EMBL/GenBank/DDBJ databases">
        <authorList>
            <person name="Wibberg D."/>
        </authorList>
    </citation>
    <scope>NUCLEOTIDE SEQUENCE [LARGE SCALE GENOMIC DNA]</scope>
    <source>
        <strain evidence="13">SD1D</strain>
    </source>
</reference>
<gene>
    <name evidence="12" type="primary">eglA</name>
    <name evidence="12" type="ORF">SD1D_0239</name>
</gene>
<sequence>MKFIRKKRLQKSLSAFLGCLLILMAASLFVPKKVEAATPYGQLKVVGNQLCNSSGQAVQLKGMSSHGLQWYGHYMNRDSINFMKNAWGANVVRAAMYTEERGYISNPSLMKSRTKEVVEAAIEAGIYVIIDWHILSDGNPNIHREQAKAFFEEMARTYGNYPNVIYEICNEPNGVSWSGEIKPYAEYIIPAIRAIDPDNIIIVGTSTWSQDVDIAANDPLPYSNIMYACHFYAGTHTQWLRDKIDNALSKGIAVFISEWGTSDATGDGGPYLAEAQRWIDFMDARKLSWCNWSLCDKNEVSAALRGGASTNGGWTDAQLSESGKFVSRNMKPVTIPTPIITPTPTPQVPTPTPRPGDPTPTPRPNQDNKITVSYEQNNWDTGSTVSITITNNSSTAIDGWVLEWDFPSGQEITNMWNATYTSSGSTVTAKNLSYNGNIGANGGSVTFGFNISHNGTNNKPSSFKLNGIVCDIN</sequence>
<evidence type="ECO:0000259" key="11">
    <source>
        <dbReference type="PROSITE" id="PS51173"/>
    </source>
</evidence>
<evidence type="ECO:0000256" key="2">
    <source>
        <dbReference type="ARBA" id="ARBA00022729"/>
    </source>
</evidence>
<dbReference type="Pfam" id="PF00553">
    <property type="entry name" value="CBM_2"/>
    <property type="match status" value="1"/>
</dbReference>
<evidence type="ECO:0000256" key="9">
    <source>
        <dbReference type="SAM" id="MobiDB-lite"/>
    </source>
</evidence>
<evidence type="ECO:0000256" key="5">
    <source>
        <dbReference type="ARBA" id="ARBA00023277"/>
    </source>
</evidence>
<dbReference type="OrthoDB" id="154460at2"/>
<dbReference type="AlphaFoldDB" id="A0A0K8J2Q5"/>
<evidence type="ECO:0000256" key="3">
    <source>
        <dbReference type="ARBA" id="ARBA00022801"/>
    </source>
</evidence>
<keyword evidence="7 8" id="KW-0624">Polysaccharide degradation</keyword>
<evidence type="ECO:0000256" key="4">
    <source>
        <dbReference type="ARBA" id="ARBA00023001"/>
    </source>
</evidence>
<dbReference type="GO" id="GO:0008810">
    <property type="term" value="F:cellulase activity"/>
    <property type="evidence" value="ECO:0007669"/>
    <property type="project" value="UniProtKB-EC"/>
</dbReference>
<feature type="region of interest" description="Disordered" evidence="9">
    <location>
        <begin position="334"/>
        <end position="369"/>
    </location>
</feature>
<evidence type="ECO:0000313" key="12">
    <source>
        <dbReference type="EMBL" id="CUH91792.1"/>
    </source>
</evidence>
<dbReference type="EMBL" id="LN879430">
    <property type="protein sequence ID" value="CUH91792.1"/>
    <property type="molecule type" value="Genomic_DNA"/>
</dbReference>
<protein>
    <recommendedName>
        <fullName evidence="8">Endoglucanase</fullName>
        <ecNumber evidence="8">3.2.1.4</ecNumber>
    </recommendedName>
</protein>
<comment type="catalytic activity">
    <reaction evidence="1 8">
        <text>Endohydrolysis of (1-&gt;4)-beta-D-glucosidic linkages in cellulose, lichenin and cereal beta-D-glucans.</text>
        <dbReference type="EC" id="3.2.1.4"/>
    </reaction>
</comment>
<dbReference type="PROSITE" id="PS00659">
    <property type="entry name" value="GLYCOSYL_HYDROL_F5"/>
    <property type="match status" value="1"/>
</dbReference>
<evidence type="ECO:0000256" key="10">
    <source>
        <dbReference type="SAM" id="SignalP"/>
    </source>
</evidence>
<keyword evidence="6 8" id="KW-0326">Glycosidase</keyword>
<dbReference type="Gene3D" id="3.20.20.80">
    <property type="entry name" value="Glycosidases"/>
    <property type="match status" value="1"/>
</dbReference>
<keyword evidence="4 8" id="KW-0136">Cellulose degradation</keyword>
<dbReference type="SUPFAM" id="SSF51445">
    <property type="entry name" value="(Trans)glycosidases"/>
    <property type="match status" value="1"/>
</dbReference>
<keyword evidence="2 10" id="KW-0732">Signal</keyword>
<dbReference type="InterPro" id="IPR017853">
    <property type="entry name" value="GH"/>
</dbReference>
<dbReference type="PANTHER" id="PTHR34142:SF1">
    <property type="entry name" value="GLYCOSIDE HYDROLASE FAMILY 5 DOMAIN-CONTAINING PROTEIN"/>
    <property type="match status" value="1"/>
</dbReference>
<feature type="chain" id="PRO_5005509195" description="Endoglucanase" evidence="10">
    <location>
        <begin position="37"/>
        <end position="473"/>
    </location>
</feature>
<dbReference type="GO" id="GO:0030245">
    <property type="term" value="P:cellulose catabolic process"/>
    <property type="evidence" value="ECO:0007669"/>
    <property type="project" value="UniProtKB-KW"/>
</dbReference>
<dbReference type="Proteomes" id="UP000196053">
    <property type="component" value="Chromosome I"/>
</dbReference>
<evidence type="ECO:0000256" key="7">
    <source>
        <dbReference type="ARBA" id="ARBA00023326"/>
    </source>
</evidence>
<dbReference type="InterPro" id="IPR012291">
    <property type="entry name" value="CBM2_carb-bd_dom_sf"/>
</dbReference>
<dbReference type="PANTHER" id="PTHR34142">
    <property type="entry name" value="ENDO-BETA-1,4-GLUCANASE A"/>
    <property type="match status" value="1"/>
</dbReference>
<evidence type="ECO:0000256" key="6">
    <source>
        <dbReference type="ARBA" id="ARBA00023295"/>
    </source>
</evidence>
<feature type="compositionally biased region" description="Pro residues" evidence="9">
    <location>
        <begin position="339"/>
        <end position="363"/>
    </location>
</feature>
<proteinExistence type="inferred from homology"/>
<feature type="signal peptide" evidence="10">
    <location>
        <begin position="1"/>
        <end position="36"/>
    </location>
</feature>
<dbReference type="EC" id="3.2.1.4" evidence="8"/>
<name>A0A0K8J2Q5_9FIRM</name>
<accession>A0A0K8J2Q5</accession>
<dbReference type="SMART" id="SM00637">
    <property type="entry name" value="CBD_II"/>
    <property type="match status" value="1"/>
</dbReference>